<evidence type="ECO:0000313" key="4">
    <source>
        <dbReference type="Proteomes" id="UP000075886"/>
    </source>
</evidence>
<keyword evidence="2" id="KW-0472">Membrane</keyword>
<reference evidence="3" key="2">
    <citation type="submission" date="2020-05" db="UniProtKB">
        <authorList>
            <consortium name="EnsemblMetazoa"/>
        </authorList>
    </citation>
    <scope>IDENTIFICATION</scope>
    <source>
        <strain evidence="3">FAR1</strain>
    </source>
</reference>
<protein>
    <submittedName>
        <fullName evidence="3">Uncharacterized protein</fullName>
    </submittedName>
</protein>
<reference evidence="4" key="1">
    <citation type="submission" date="2014-01" db="EMBL/GenBank/DDBJ databases">
        <title>The Genome Sequence of Anopheles farauti FAR1 (V2).</title>
        <authorList>
            <consortium name="The Broad Institute Genomics Platform"/>
            <person name="Neafsey D.E."/>
            <person name="Besansky N."/>
            <person name="Howell P."/>
            <person name="Walton C."/>
            <person name="Young S.K."/>
            <person name="Zeng Q."/>
            <person name="Gargeya S."/>
            <person name="Fitzgerald M."/>
            <person name="Haas B."/>
            <person name="Abouelleil A."/>
            <person name="Allen A.W."/>
            <person name="Alvarado L."/>
            <person name="Arachchi H.M."/>
            <person name="Berlin A.M."/>
            <person name="Chapman S.B."/>
            <person name="Gainer-Dewar J."/>
            <person name="Goldberg J."/>
            <person name="Griggs A."/>
            <person name="Gujja S."/>
            <person name="Hansen M."/>
            <person name="Howarth C."/>
            <person name="Imamovic A."/>
            <person name="Ireland A."/>
            <person name="Larimer J."/>
            <person name="McCowan C."/>
            <person name="Murphy C."/>
            <person name="Pearson M."/>
            <person name="Poon T.W."/>
            <person name="Priest M."/>
            <person name="Roberts A."/>
            <person name="Saif S."/>
            <person name="Shea T."/>
            <person name="Sisk P."/>
            <person name="Sykes S."/>
            <person name="Wortman J."/>
            <person name="Nusbaum C."/>
            <person name="Birren B."/>
        </authorList>
    </citation>
    <scope>NUCLEOTIDE SEQUENCE [LARGE SCALE GENOMIC DNA]</scope>
    <source>
        <strain evidence="4">FAR1</strain>
    </source>
</reference>
<feature type="region of interest" description="Disordered" evidence="1">
    <location>
        <begin position="64"/>
        <end position="115"/>
    </location>
</feature>
<evidence type="ECO:0000256" key="2">
    <source>
        <dbReference type="SAM" id="Phobius"/>
    </source>
</evidence>
<dbReference type="AlphaFoldDB" id="A0A182Q0V2"/>
<dbReference type="VEuPathDB" id="VectorBase:AFAF000828"/>
<dbReference type="EnsemblMetazoa" id="AFAF000828-RA">
    <property type="protein sequence ID" value="AFAF000828-PA"/>
    <property type="gene ID" value="AFAF000828"/>
</dbReference>
<evidence type="ECO:0000313" key="3">
    <source>
        <dbReference type="EnsemblMetazoa" id="AFAF000828-PA"/>
    </source>
</evidence>
<feature type="transmembrane region" description="Helical" evidence="2">
    <location>
        <begin position="12"/>
        <end position="31"/>
    </location>
</feature>
<feature type="compositionally biased region" description="Basic and acidic residues" evidence="1">
    <location>
        <begin position="79"/>
        <end position="94"/>
    </location>
</feature>
<keyword evidence="2" id="KW-1133">Transmembrane helix</keyword>
<name>A0A182Q0V2_9DIPT</name>
<feature type="compositionally biased region" description="Basic and acidic residues" evidence="1">
    <location>
        <begin position="106"/>
        <end position="115"/>
    </location>
</feature>
<keyword evidence="4" id="KW-1185">Reference proteome</keyword>
<proteinExistence type="predicted"/>
<accession>A0A182Q0V2</accession>
<dbReference type="EMBL" id="AXCN02001560">
    <property type="status" value="NOT_ANNOTATED_CDS"/>
    <property type="molecule type" value="Genomic_DNA"/>
</dbReference>
<keyword evidence="2" id="KW-0812">Transmembrane</keyword>
<evidence type="ECO:0000256" key="1">
    <source>
        <dbReference type="SAM" id="MobiDB-lite"/>
    </source>
</evidence>
<organism evidence="3 4">
    <name type="scientific">Anopheles farauti</name>
    <dbReference type="NCBI Taxonomy" id="69004"/>
    <lineage>
        <taxon>Eukaryota</taxon>
        <taxon>Metazoa</taxon>
        <taxon>Ecdysozoa</taxon>
        <taxon>Arthropoda</taxon>
        <taxon>Hexapoda</taxon>
        <taxon>Insecta</taxon>
        <taxon>Pterygota</taxon>
        <taxon>Neoptera</taxon>
        <taxon>Endopterygota</taxon>
        <taxon>Diptera</taxon>
        <taxon>Nematocera</taxon>
        <taxon>Culicoidea</taxon>
        <taxon>Culicidae</taxon>
        <taxon>Anophelinae</taxon>
        <taxon>Anopheles</taxon>
    </lineage>
</organism>
<sequence length="115" mass="12774">MVTQARKWFRSGFVTCTPVVVVVVIVSRLMGAVGERFVVSFAVDGEGQGYTLYGLEPVVSNQPLRPPINSPARLTIYGERPRAPHGGEPKRPETYETGSSDPMRIVTDDRRQRPM</sequence>
<dbReference type="Proteomes" id="UP000075886">
    <property type="component" value="Unassembled WGS sequence"/>
</dbReference>